<feature type="region of interest" description="Disordered" evidence="1">
    <location>
        <begin position="1"/>
        <end position="31"/>
    </location>
</feature>
<evidence type="ECO:0008006" key="5">
    <source>
        <dbReference type="Google" id="ProtNLM"/>
    </source>
</evidence>
<evidence type="ECO:0000256" key="1">
    <source>
        <dbReference type="SAM" id="MobiDB-lite"/>
    </source>
</evidence>
<comment type="caution">
    <text evidence="3">The sequence shown here is derived from an EMBL/GenBank/DDBJ whole genome shotgun (WGS) entry which is preliminary data.</text>
</comment>
<keyword evidence="4" id="KW-1185">Reference proteome</keyword>
<evidence type="ECO:0000313" key="4">
    <source>
        <dbReference type="Proteomes" id="UP000791080"/>
    </source>
</evidence>
<dbReference type="EMBL" id="AUBJ02000001">
    <property type="protein sequence ID" value="MCP2333524.1"/>
    <property type="molecule type" value="Genomic_DNA"/>
</dbReference>
<sequence length="249" mass="25845">MSQPPPPPENHDRAVPPPRGAIAVPRPGRPRGRLRGAVALTGGLAVLLAGGGGVAWYLSRPAEPEAAPIPPPTSRAALDHCALVSEESLRAAGTPDFQPFSPPGSNGPPPGQLVDGTAFCYWGPPVGATGGAPGNSLAVTFERHRSESPGRADAEAADWLAQLRRDGPSGEDGFRTLPDLGDEAVIRTRTRYDQDVEAHAVARAADLVVQVVHSVGHRPDQDGADATHASRIAEHVAREVLTALASRSG</sequence>
<protein>
    <recommendedName>
        <fullName evidence="5">DUF3558 domain-containing protein</fullName>
    </recommendedName>
</protein>
<gene>
    <name evidence="3" type="ORF">G443_003794</name>
</gene>
<keyword evidence="2" id="KW-0472">Membrane</keyword>
<feature type="transmembrane region" description="Helical" evidence="2">
    <location>
        <begin position="36"/>
        <end position="58"/>
    </location>
</feature>
<reference evidence="3 4" key="2">
    <citation type="submission" date="2022-06" db="EMBL/GenBank/DDBJ databases">
        <title>Genomic Encyclopedia of Type Strains, Phase I: the one thousand microbial genomes (KMG-I) project.</title>
        <authorList>
            <person name="Kyrpides N."/>
        </authorList>
    </citation>
    <scope>NUCLEOTIDE SEQUENCE [LARGE SCALE GENOMIC DNA]</scope>
    <source>
        <strain evidence="3 4">DSM 43889</strain>
    </source>
</reference>
<dbReference type="RefSeq" id="WP_026419450.1">
    <property type="nucleotide sequence ID" value="NZ_AUBJ02000001.1"/>
</dbReference>
<reference evidence="3 4" key="1">
    <citation type="submission" date="2013-07" db="EMBL/GenBank/DDBJ databases">
        <authorList>
            <consortium name="DOE Joint Genome Institute"/>
            <person name="Reeve W."/>
            <person name="Huntemann M."/>
            <person name="Han J."/>
            <person name="Chen A."/>
            <person name="Kyrpides N."/>
            <person name="Mavromatis K."/>
            <person name="Markowitz V."/>
            <person name="Palaniappan K."/>
            <person name="Ivanova N."/>
            <person name="Schaumberg A."/>
            <person name="Pati A."/>
            <person name="Liolios K."/>
            <person name="Nordberg H.P."/>
            <person name="Cantor M.N."/>
            <person name="Hua S.X."/>
            <person name="Woyke T."/>
        </authorList>
    </citation>
    <scope>NUCLEOTIDE SEQUENCE [LARGE SCALE GENOMIC DNA]</scope>
    <source>
        <strain evidence="3 4">DSM 43889</strain>
    </source>
</reference>
<evidence type="ECO:0000313" key="3">
    <source>
        <dbReference type="EMBL" id="MCP2333524.1"/>
    </source>
</evidence>
<keyword evidence="2" id="KW-0812">Transmembrane</keyword>
<dbReference type="Proteomes" id="UP000791080">
    <property type="component" value="Unassembled WGS sequence"/>
</dbReference>
<organism evidence="3 4">
    <name type="scientific">Actinoalloteichus caeruleus DSM 43889</name>
    <dbReference type="NCBI Taxonomy" id="1120930"/>
    <lineage>
        <taxon>Bacteria</taxon>
        <taxon>Bacillati</taxon>
        <taxon>Actinomycetota</taxon>
        <taxon>Actinomycetes</taxon>
        <taxon>Pseudonocardiales</taxon>
        <taxon>Pseudonocardiaceae</taxon>
        <taxon>Actinoalloteichus</taxon>
        <taxon>Actinoalloteichus cyanogriseus</taxon>
    </lineage>
</organism>
<accession>A0ABT1JMZ7</accession>
<name>A0ABT1JMZ7_ACTCY</name>
<keyword evidence="2" id="KW-1133">Transmembrane helix</keyword>
<proteinExistence type="predicted"/>
<evidence type="ECO:0000256" key="2">
    <source>
        <dbReference type="SAM" id="Phobius"/>
    </source>
</evidence>